<dbReference type="Pfam" id="PF01557">
    <property type="entry name" value="FAA_hydrolase"/>
    <property type="match status" value="1"/>
</dbReference>
<dbReference type="Gene3D" id="3.90.850.10">
    <property type="entry name" value="Fumarylacetoacetase-like, C-terminal domain"/>
    <property type="match status" value="1"/>
</dbReference>
<organism evidence="4 5">
    <name type="scientific">Hoeflea alexandrii</name>
    <dbReference type="NCBI Taxonomy" id="288436"/>
    <lineage>
        <taxon>Bacteria</taxon>
        <taxon>Pseudomonadati</taxon>
        <taxon>Pseudomonadota</taxon>
        <taxon>Alphaproteobacteria</taxon>
        <taxon>Hyphomicrobiales</taxon>
        <taxon>Rhizobiaceae</taxon>
        <taxon>Hoeflea</taxon>
    </lineage>
</organism>
<dbReference type="EMBL" id="JAAAML010000004">
    <property type="protein sequence ID" value="MCO6410649.1"/>
    <property type="molecule type" value="Genomic_DNA"/>
</dbReference>
<keyword evidence="5" id="KW-1185">Reference proteome</keyword>
<evidence type="ECO:0000256" key="1">
    <source>
        <dbReference type="ARBA" id="ARBA00010211"/>
    </source>
</evidence>
<dbReference type="SUPFAM" id="SSF56529">
    <property type="entry name" value="FAH"/>
    <property type="match status" value="1"/>
</dbReference>
<evidence type="ECO:0000256" key="2">
    <source>
        <dbReference type="ARBA" id="ARBA00022723"/>
    </source>
</evidence>
<protein>
    <submittedName>
        <fullName evidence="4">Fumarylacetoacetate hydrolase</fullName>
    </submittedName>
</protein>
<dbReference type="InterPro" id="IPR011234">
    <property type="entry name" value="Fumarylacetoacetase-like_C"/>
</dbReference>
<name>A0ABT1CWS2_9HYPH</name>
<evidence type="ECO:0000313" key="5">
    <source>
        <dbReference type="Proteomes" id="UP001320715"/>
    </source>
</evidence>
<dbReference type="RefSeq" id="WP_252917363.1">
    <property type="nucleotide sequence ID" value="NZ_JAAAML010000004.1"/>
</dbReference>
<dbReference type="PANTHER" id="PTHR42796">
    <property type="entry name" value="FUMARYLACETOACETATE HYDROLASE DOMAIN-CONTAINING PROTEIN 2A-RELATED"/>
    <property type="match status" value="1"/>
</dbReference>
<keyword evidence="4" id="KW-0378">Hydrolase</keyword>
<dbReference type="PANTHER" id="PTHR42796:SF7">
    <property type="entry name" value="2-DEHYDRO-3-DEOXY-D-ARABINONATE DEHYDRATASE"/>
    <property type="match status" value="1"/>
</dbReference>
<keyword evidence="2" id="KW-0479">Metal-binding</keyword>
<gene>
    <name evidence="4" type="ORF">GTW23_20905</name>
</gene>
<evidence type="ECO:0000259" key="3">
    <source>
        <dbReference type="Pfam" id="PF01557"/>
    </source>
</evidence>
<proteinExistence type="inferred from homology"/>
<dbReference type="InterPro" id="IPR051121">
    <property type="entry name" value="FAH"/>
</dbReference>
<reference evidence="4 5" key="1">
    <citation type="submission" date="2020-01" db="EMBL/GenBank/DDBJ databases">
        <title>Genomes of bacteria type strains.</title>
        <authorList>
            <person name="Chen J."/>
            <person name="Zhu S."/>
            <person name="Yang J."/>
        </authorList>
    </citation>
    <scope>NUCLEOTIDE SEQUENCE [LARGE SCALE GENOMIC DNA]</scope>
    <source>
        <strain evidence="4 5">DSM 16655</strain>
    </source>
</reference>
<accession>A0ABT1CWS2</accession>
<sequence length="385" mass="40812">MTDFNLPDDGVFIGRIWSPEVQGPSVVTLRDGKIVDITSKQAPSVRDICEMEDPAAYVRSAGGVTIGDLASLAANPAGDMAGDLARPHFLAPCDLQAVKACGVTFASSMVERVIEEKAAGDPKKAQDIRARVGDIIGGSLRNIKAGSDEAAQVKAALIAEGLWSQYLEVGIGPDAEVFTKAQVLSSVGPGAEVGLHPVSKWNNPEPEIVLAVSSKGRIVGASLGNDVNLRDVEGRSALLLGKAKDNNASCAIGPMIRLFDDAFTLDDVREAELDLTVTGEDGYVLKGHSSMNQISRDPADLVAQTLGRHHQYPDGLVLFLGTLFAPTQDRDTPGEGFTHKIGDVVTISSPRLGNLTNTVRLSTECPEWTFGVASFMRNLAARNLI</sequence>
<comment type="similarity">
    <text evidence="1">Belongs to the FAH family.</text>
</comment>
<dbReference type="Proteomes" id="UP001320715">
    <property type="component" value="Unassembled WGS sequence"/>
</dbReference>
<comment type="caution">
    <text evidence="4">The sequence shown here is derived from an EMBL/GenBank/DDBJ whole genome shotgun (WGS) entry which is preliminary data.</text>
</comment>
<feature type="domain" description="Fumarylacetoacetase-like C-terminal" evidence="3">
    <location>
        <begin position="187"/>
        <end position="360"/>
    </location>
</feature>
<evidence type="ECO:0000313" key="4">
    <source>
        <dbReference type="EMBL" id="MCO6410649.1"/>
    </source>
</evidence>
<dbReference type="InterPro" id="IPR036663">
    <property type="entry name" value="Fumarylacetoacetase_C_sf"/>
</dbReference>
<dbReference type="GO" id="GO:0016787">
    <property type="term" value="F:hydrolase activity"/>
    <property type="evidence" value="ECO:0007669"/>
    <property type="project" value="UniProtKB-KW"/>
</dbReference>